<dbReference type="Pfam" id="PF00494">
    <property type="entry name" value="SQS_PSY"/>
    <property type="match status" value="1"/>
</dbReference>
<dbReference type="Proteomes" id="UP000308828">
    <property type="component" value="Unassembled WGS sequence"/>
</dbReference>
<evidence type="ECO:0000313" key="1">
    <source>
        <dbReference type="EMBL" id="THV25373.1"/>
    </source>
</evidence>
<dbReference type="InterPro" id="IPR008949">
    <property type="entry name" value="Isoprenoid_synthase_dom_sf"/>
</dbReference>
<accession>A0A4S8P5B6</accession>
<name>A0A4S8P5B6_9HYPH</name>
<dbReference type="SUPFAM" id="SSF48576">
    <property type="entry name" value="Terpenoid synthases"/>
    <property type="match status" value="1"/>
</dbReference>
<dbReference type="EMBL" id="STGV01000001">
    <property type="protein sequence ID" value="THV25373.1"/>
    <property type="molecule type" value="Genomic_DNA"/>
</dbReference>
<dbReference type="OrthoDB" id="9814909at2"/>
<reference evidence="1 2" key="1">
    <citation type="submission" date="2019-04" db="EMBL/GenBank/DDBJ databases">
        <title>Genome sequence of strain shin9-1.</title>
        <authorList>
            <person name="Gao J."/>
            <person name="Sun J."/>
        </authorList>
    </citation>
    <scope>NUCLEOTIDE SEQUENCE [LARGE SCALE GENOMIC DNA]</scope>
    <source>
        <strain evidence="2">shin9-1</strain>
    </source>
</reference>
<sequence length="291" mass="31705">MASGAPEGRAKPSSNADICLETLRLTDSDRYLACLLTPPAHRAELAALYAYNAELSRVRDVTREAMTGEVRLQYWRDLLEGQAHGETNANPIAAELLRTVAERKLPVDALVRMADARIFDLYDDPMESTAMFEGYAGETASGLIQLASLALDAGAAADASEIAGHAGVAQLVAGCLLLLPLHMQRGQVYLPQEILTAVALDRDTFLQRTDPARLSAAIEAFAGYGLDHLQKARRAGRIPKSLVAAYLPLASTERILTRARRIGGDMAQRDARPAQWRRQMSMLRLLVTGRL</sequence>
<dbReference type="AlphaFoldDB" id="A0A4S8P5B6"/>
<protein>
    <submittedName>
        <fullName evidence="1">Phytoene/squalene synthase family protein</fullName>
    </submittedName>
</protein>
<dbReference type="Gene3D" id="1.10.600.10">
    <property type="entry name" value="Farnesyl Diphosphate Synthase"/>
    <property type="match status" value="1"/>
</dbReference>
<organism evidence="1 2">
    <name type="scientific">Peteryoungia ipomoeae</name>
    <dbReference type="NCBI Taxonomy" id="1210932"/>
    <lineage>
        <taxon>Bacteria</taxon>
        <taxon>Pseudomonadati</taxon>
        <taxon>Pseudomonadota</taxon>
        <taxon>Alphaproteobacteria</taxon>
        <taxon>Hyphomicrobiales</taxon>
        <taxon>Rhizobiaceae</taxon>
        <taxon>Peteryoungia</taxon>
    </lineage>
</organism>
<dbReference type="InterPro" id="IPR002060">
    <property type="entry name" value="Squ/phyt_synthse"/>
</dbReference>
<dbReference type="RefSeq" id="WP_136597219.1">
    <property type="nucleotide sequence ID" value="NZ_STGV01000001.1"/>
</dbReference>
<comment type="caution">
    <text evidence="1">The sequence shown here is derived from an EMBL/GenBank/DDBJ whole genome shotgun (WGS) entry which is preliminary data.</text>
</comment>
<evidence type="ECO:0000313" key="2">
    <source>
        <dbReference type="Proteomes" id="UP000308828"/>
    </source>
</evidence>
<keyword evidence="2" id="KW-1185">Reference proteome</keyword>
<gene>
    <name evidence="1" type="ORF">FAA97_04020</name>
</gene>
<proteinExistence type="predicted"/>